<organism evidence="3 4">
    <name type="scientific">Habropoda laboriosa</name>
    <dbReference type="NCBI Taxonomy" id="597456"/>
    <lineage>
        <taxon>Eukaryota</taxon>
        <taxon>Metazoa</taxon>
        <taxon>Ecdysozoa</taxon>
        <taxon>Arthropoda</taxon>
        <taxon>Hexapoda</taxon>
        <taxon>Insecta</taxon>
        <taxon>Pterygota</taxon>
        <taxon>Neoptera</taxon>
        <taxon>Endopterygota</taxon>
        <taxon>Hymenoptera</taxon>
        <taxon>Apocrita</taxon>
        <taxon>Aculeata</taxon>
        <taxon>Apoidea</taxon>
        <taxon>Anthophila</taxon>
        <taxon>Apidae</taxon>
        <taxon>Habropoda</taxon>
    </lineage>
</organism>
<keyword evidence="1" id="KW-0472">Membrane</keyword>
<dbReference type="EMBL" id="KQ414646">
    <property type="protein sequence ID" value="KOC66473.1"/>
    <property type="molecule type" value="Genomic_DNA"/>
</dbReference>
<feature type="signal peptide" evidence="2">
    <location>
        <begin position="1"/>
        <end position="15"/>
    </location>
</feature>
<proteinExistence type="predicted"/>
<evidence type="ECO:0000256" key="2">
    <source>
        <dbReference type="SAM" id="SignalP"/>
    </source>
</evidence>
<reference evidence="3 4" key="1">
    <citation type="submission" date="2015-07" db="EMBL/GenBank/DDBJ databases">
        <title>The genome of Habropoda laboriosa.</title>
        <authorList>
            <person name="Pan H."/>
            <person name="Kapheim K."/>
        </authorList>
    </citation>
    <scope>NUCLEOTIDE SEQUENCE [LARGE SCALE GENOMIC DNA]</scope>
    <source>
        <strain evidence="3">0110345459</strain>
    </source>
</reference>
<dbReference type="AlphaFoldDB" id="A0A0L7R6J9"/>
<sequence>MWITLAIAFLAVASAEDAVNVAPEVDSVPAVPPGFEGGELPTAQQLLEMLDSMSGISEEEKESLKENLLQSIQDGGGFAQQIPQNERSMQTMILLSLLGVVVLIFGKYFSSYATTRGKLVIGTKR</sequence>
<gene>
    <name evidence="3" type="ORF">WH47_08866</name>
</gene>
<evidence type="ECO:0000313" key="3">
    <source>
        <dbReference type="EMBL" id="KOC66473.1"/>
    </source>
</evidence>
<feature type="chain" id="PRO_5012791340" evidence="2">
    <location>
        <begin position="16"/>
        <end position="125"/>
    </location>
</feature>
<keyword evidence="1" id="KW-1133">Transmembrane helix</keyword>
<evidence type="ECO:0000313" key="4">
    <source>
        <dbReference type="Proteomes" id="UP000053825"/>
    </source>
</evidence>
<keyword evidence="2" id="KW-0732">Signal</keyword>
<keyword evidence="1" id="KW-0812">Transmembrane</keyword>
<name>A0A0L7R6J9_9HYME</name>
<protein>
    <submittedName>
        <fullName evidence="3">Uncharacterized protein</fullName>
    </submittedName>
</protein>
<accession>A0A0L7R6J9</accession>
<feature type="transmembrane region" description="Helical" evidence="1">
    <location>
        <begin position="91"/>
        <end position="109"/>
    </location>
</feature>
<dbReference type="OrthoDB" id="8048189at2759"/>
<evidence type="ECO:0000256" key="1">
    <source>
        <dbReference type="SAM" id="Phobius"/>
    </source>
</evidence>
<keyword evidence="4" id="KW-1185">Reference proteome</keyword>
<dbReference type="Proteomes" id="UP000053825">
    <property type="component" value="Unassembled WGS sequence"/>
</dbReference>